<gene>
    <name evidence="3" type="ORF">EDD55_104219</name>
</gene>
<proteinExistence type="inferred from homology"/>
<dbReference type="Proteomes" id="UP000295304">
    <property type="component" value="Unassembled WGS sequence"/>
</dbReference>
<dbReference type="InterPro" id="IPR020895">
    <property type="entry name" value="Frataxin_CS"/>
</dbReference>
<evidence type="ECO:0000313" key="4">
    <source>
        <dbReference type="Proteomes" id="UP000295304"/>
    </source>
</evidence>
<name>A0A4R3JD56_9PROT</name>
<reference evidence="3 4" key="1">
    <citation type="submission" date="2019-03" db="EMBL/GenBank/DDBJ databases">
        <title>Genomic Encyclopedia of Type Strains, Phase IV (KMG-IV): sequencing the most valuable type-strain genomes for metagenomic binning, comparative biology and taxonomic classification.</title>
        <authorList>
            <person name="Goeker M."/>
        </authorList>
    </citation>
    <scope>NUCLEOTIDE SEQUENCE [LARGE SCALE GENOMIC DNA]</scope>
    <source>
        <strain evidence="3 4">DSM 101688</strain>
    </source>
</reference>
<dbReference type="PRINTS" id="PR00904">
    <property type="entry name" value="FRATAXIN"/>
</dbReference>
<evidence type="ECO:0000313" key="3">
    <source>
        <dbReference type="EMBL" id="TCS63126.1"/>
    </source>
</evidence>
<evidence type="ECO:0000256" key="2">
    <source>
        <dbReference type="ARBA" id="ARBA00023004"/>
    </source>
</evidence>
<dbReference type="GO" id="GO:0051537">
    <property type="term" value="F:2 iron, 2 sulfur cluster binding"/>
    <property type="evidence" value="ECO:0007669"/>
    <property type="project" value="TreeGrafter"/>
</dbReference>
<dbReference type="NCBIfam" id="TIGR03421">
    <property type="entry name" value="FeS_CyaY"/>
    <property type="match status" value="1"/>
</dbReference>
<organism evidence="3 4">
    <name type="scientific">Varunaivibrio sulfuroxidans</name>
    <dbReference type="NCBI Taxonomy" id="1773489"/>
    <lineage>
        <taxon>Bacteria</taxon>
        <taxon>Pseudomonadati</taxon>
        <taxon>Pseudomonadota</taxon>
        <taxon>Alphaproteobacteria</taxon>
        <taxon>Rhodospirillales</taxon>
        <taxon>Magnetovibrionaceae</taxon>
        <taxon>Varunaivibrio</taxon>
    </lineage>
</organism>
<dbReference type="SUPFAM" id="SSF55387">
    <property type="entry name" value="Frataxin/Nqo15-like"/>
    <property type="match status" value="1"/>
</dbReference>
<accession>A0A4R3JD56</accession>
<dbReference type="GO" id="GO:0008198">
    <property type="term" value="F:ferrous iron binding"/>
    <property type="evidence" value="ECO:0007669"/>
    <property type="project" value="TreeGrafter"/>
</dbReference>
<evidence type="ECO:0000256" key="1">
    <source>
        <dbReference type="ARBA" id="ARBA00008183"/>
    </source>
</evidence>
<dbReference type="InterPro" id="IPR002908">
    <property type="entry name" value="Frataxin/CyaY"/>
</dbReference>
<dbReference type="Gene3D" id="3.30.920.10">
    <property type="entry name" value="Frataxin/CyaY"/>
    <property type="match status" value="1"/>
</dbReference>
<dbReference type="GO" id="GO:0034986">
    <property type="term" value="F:iron chaperone activity"/>
    <property type="evidence" value="ECO:0007669"/>
    <property type="project" value="TreeGrafter"/>
</dbReference>
<dbReference type="PROSITE" id="PS01344">
    <property type="entry name" value="FRATAXIN_1"/>
    <property type="match status" value="1"/>
</dbReference>
<dbReference type="AlphaFoldDB" id="A0A4R3JD56"/>
<dbReference type="RefSeq" id="WP_165886288.1">
    <property type="nucleotide sequence ID" value="NZ_CP119676.1"/>
</dbReference>
<dbReference type="GO" id="GO:0006879">
    <property type="term" value="P:intracellular iron ion homeostasis"/>
    <property type="evidence" value="ECO:0007669"/>
    <property type="project" value="TreeGrafter"/>
</dbReference>
<dbReference type="GO" id="GO:0008199">
    <property type="term" value="F:ferric iron binding"/>
    <property type="evidence" value="ECO:0007669"/>
    <property type="project" value="InterPro"/>
</dbReference>
<dbReference type="PANTHER" id="PTHR16821">
    <property type="entry name" value="FRATAXIN"/>
    <property type="match status" value="1"/>
</dbReference>
<keyword evidence="2" id="KW-0408">Iron</keyword>
<dbReference type="PANTHER" id="PTHR16821:SF2">
    <property type="entry name" value="FRATAXIN, MITOCHONDRIAL"/>
    <property type="match status" value="1"/>
</dbReference>
<keyword evidence="4" id="KW-1185">Reference proteome</keyword>
<dbReference type="GO" id="GO:0016226">
    <property type="term" value="P:iron-sulfur cluster assembly"/>
    <property type="evidence" value="ECO:0007669"/>
    <property type="project" value="InterPro"/>
</dbReference>
<dbReference type="InterPro" id="IPR036524">
    <property type="entry name" value="Frataxin/CyaY_sf"/>
</dbReference>
<comment type="similarity">
    <text evidence="1">Belongs to the frataxin family.</text>
</comment>
<dbReference type="GO" id="GO:0005737">
    <property type="term" value="C:cytoplasm"/>
    <property type="evidence" value="ECO:0007669"/>
    <property type="project" value="UniProtKB-ARBA"/>
</dbReference>
<dbReference type="SMART" id="SM01219">
    <property type="entry name" value="Frataxin_Cyay"/>
    <property type="match status" value="1"/>
</dbReference>
<sequence>MDEKTFHLRADETLETVFDKIEAQLGDRADVDWEEGILTVAWDGGETYVINKHAPNSQIWMSSPLSGASHFSWDAAAAAWCNTRGGEELLQTLEEELTRTAGARVTLR</sequence>
<protein>
    <submittedName>
        <fullName evidence="3">Frataxin</fullName>
    </submittedName>
</protein>
<dbReference type="EMBL" id="SLZW01000004">
    <property type="protein sequence ID" value="TCS63126.1"/>
    <property type="molecule type" value="Genomic_DNA"/>
</dbReference>
<dbReference type="Pfam" id="PF01491">
    <property type="entry name" value="Frataxin_Cyay"/>
    <property type="match status" value="1"/>
</dbReference>
<dbReference type="GO" id="GO:0004322">
    <property type="term" value="F:ferroxidase activity"/>
    <property type="evidence" value="ECO:0007669"/>
    <property type="project" value="TreeGrafter"/>
</dbReference>
<dbReference type="PROSITE" id="PS50810">
    <property type="entry name" value="FRATAXIN_2"/>
    <property type="match status" value="1"/>
</dbReference>
<comment type="caution">
    <text evidence="3">The sequence shown here is derived from an EMBL/GenBank/DDBJ whole genome shotgun (WGS) entry which is preliminary data.</text>
</comment>